<feature type="region of interest" description="Disordered" evidence="1">
    <location>
        <begin position="28"/>
        <end position="97"/>
    </location>
</feature>
<protein>
    <submittedName>
        <fullName evidence="2">Uncharacterized protein</fullName>
    </submittedName>
</protein>
<dbReference type="Proteomes" id="UP001447188">
    <property type="component" value="Unassembled WGS sequence"/>
</dbReference>
<evidence type="ECO:0000256" key="1">
    <source>
        <dbReference type="SAM" id="MobiDB-lite"/>
    </source>
</evidence>
<reference evidence="2 3" key="1">
    <citation type="submission" date="2024-02" db="EMBL/GenBank/DDBJ databases">
        <title>Discinaceae phylogenomics.</title>
        <authorList>
            <person name="Dirks A.C."/>
            <person name="James T.Y."/>
        </authorList>
    </citation>
    <scope>NUCLEOTIDE SEQUENCE [LARGE SCALE GENOMIC DNA]</scope>
    <source>
        <strain evidence="2 3">ACD0624</strain>
    </source>
</reference>
<accession>A0ABR3GF71</accession>
<feature type="compositionally biased region" description="Acidic residues" evidence="1">
    <location>
        <begin position="60"/>
        <end position="73"/>
    </location>
</feature>
<dbReference type="EMBL" id="JBBBZM010000101">
    <property type="protein sequence ID" value="KAL0634196.1"/>
    <property type="molecule type" value="Genomic_DNA"/>
</dbReference>
<evidence type="ECO:0000313" key="3">
    <source>
        <dbReference type="Proteomes" id="UP001447188"/>
    </source>
</evidence>
<organism evidence="2 3">
    <name type="scientific">Discina gigas</name>
    <dbReference type="NCBI Taxonomy" id="1032678"/>
    <lineage>
        <taxon>Eukaryota</taxon>
        <taxon>Fungi</taxon>
        <taxon>Dikarya</taxon>
        <taxon>Ascomycota</taxon>
        <taxon>Pezizomycotina</taxon>
        <taxon>Pezizomycetes</taxon>
        <taxon>Pezizales</taxon>
        <taxon>Discinaceae</taxon>
        <taxon>Discina</taxon>
    </lineage>
</organism>
<gene>
    <name evidence="2" type="ORF">Q9L58_006872</name>
</gene>
<feature type="compositionally biased region" description="Polar residues" evidence="1">
    <location>
        <begin position="33"/>
        <end position="42"/>
    </location>
</feature>
<keyword evidence="3" id="KW-1185">Reference proteome</keyword>
<sequence>MSTNWRSSKPEAILEHTLMAAEITWYRRHKSSNAKSNDSGQKTPVKEDDKMTVDGSNDAEGGEGEMAEEEEEEGGAREGEKEGNTTMREGVSPPPLLRPLAKRYTAIDDGFQDMMIGWNLKTTSVKEIVAKRSEWWEMLVRDMREYEETATDRLKKHRE</sequence>
<comment type="caution">
    <text evidence="2">The sequence shown here is derived from an EMBL/GenBank/DDBJ whole genome shotgun (WGS) entry which is preliminary data.</text>
</comment>
<evidence type="ECO:0000313" key="2">
    <source>
        <dbReference type="EMBL" id="KAL0634196.1"/>
    </source>
</evidence>
<feature type="compositionally biased region" description="Basic and acidic residues" evidence="1">
    <location>
        <begin position="74"/>
        <end position="83"/>
    </location>
</feature>
<name>A0ABR3GF71_9PEZI</name>
<proteinExistence type="predicted"/>